<organism evidence="2">
    <name type="scientific">bioreactor metagenome</name>
    <dbReference type="NCBI Taxonomy" id="1076179"/>
    <lineage>
        <taxon>unclassified sequences</taxon>
        <taxon>metagenomes</taxon>
        <taxon>ecological metagenomes</taxon>
    </lineage>
</organism>
<evidence type="ECO:0000256" key="1">
    <source>
        <dbReference type="SAM" id="MobiDB-lite"/>
    </source>
</evidence>
<name>A0A645I441_9ZZZZ</name>
<sequence length="101" mass="11351">MCRGIHANDDRLNVQRLHRLRTGERRGFVRNGFYGGILCGGFVVYGRGGDHVVARESAGADQYGGDDQQKKREQDDPELLAIHICFPLSVLTRSEYSKEIT</sequence>
<comment type="caution">
    <text evidence="2">The sequence shown here is derived from an EMBL/GenBank/DDBJ whole genome shotgun (WGS) entry which is preliminary data.</text>
</comment>
<evidence type="ECO:0000313" key="2">
    <source>
        <dbReference type="EMBL" id="MPN45636.1"/>
    </source>
</evidence>
<dbReference type="AlphaFoldDB" id="A0A645I441"/>
<dbReference type="EMBL" id="VSSQ01105676">
    <property type="protein sequence ID" value="MPN45636.1"/>
    <property type="molecule type" value="Genomic_DNA"/>
</dbReference>
<protein>
    <submittedName>
        <fullName evidence="2">Uncharacterized protein</fullName>
    </submittedName>
</protein>
<accession>A0A645I441</accession>
<reference evidence="2" key="1">
    <citation type="submission" date="2019-08" db="EMBL/GenBank/DDBJ databases">
        <authorList>
            <person name="Kucharzyk K."/>
            <person name="Murdoch R.W."/>
            <person name="Higgins S."/>
            <person name="Loffler F."/>
        </authorList>
    </citation>
    <scope>NUCLEOTIDE SEQUENCE</scope>
</reference>
<proteinExistence type="predicted"/>
<feature type="region of interest" description="Disordered" evidence="1">
    <location>
        <begin position="57"/>
        <end position="76"/>
    </location>
</feature>
<gene>
    <name evidence="2" type="ORF">SDC9_193204</name>
</gene>